<dbReference type="Gene3D" id="3.40.190.10">
    <property type="entry name" value="Periplasmic binding protein-like II"/>
    <property type="match status" value="2"/>
</dbReference>
<dbReference type="EMBL" id="FOLO01000012">
    <property type="protein sequence ID" value="SFC58546.1"/>
    <property type="molecule type" value="Genomic_DNA"/>
</dbReference>
<protein>
    <submittedName>
        <fullName evidence="4">Polar amino acid transport system substrate-binding protein</fullName>
    </submittedName>
</protein>
<dbReference type="Proteomes" id="UP000198862">
    <property type="component" value="Unassembled WGS sequence"/>
</dbReference>
<dbReference type="SUPFAM" id="SSF53850">
    <property type="entry name" value="Periplasmic binding protein-like II"/>
    <property type="match status" value="1"/>
</dbReference>
<evidence type="ECO:0000259" key="3">
    <source>
        <dbReference type="Pfam" id="PF00497"/>
    </source>
</evidence>
<dbReference type="RefSeq" id="WP_218156496.1">
    <property type="nucleotide sequence ID" value="NZ_FOLO01000012.1"/>
</dbReference>
<dbReference type="PANTHER" id="PTHR35936">
    <property type="entry name" value="MEMBRANE-BOUND LYTIC MUREIN TRANSGLYCOSYLASE F"/>
    <property type="match status" value="1"/>
</dbReference>
<keyword evidence="5" id="KW-1185">Reference proteome</keyword>
<feature type="domain" description="Solute-binding protein family 3/N-terminal" evidence="3">
    <location>
        <begin position="48"/>
        <end position="283"/>
    </location>
</feature>
<gene>
    <name evidence="4" type="ORF">SAMN02745724_02036</name>
</gene>
<dbReference type="AlphaFoldDB" id="A0A1I1KCN7"/>
<organism evidence="4 5">
    <name type="scientific">Pseudoalteromonas denitrificans DSM 6059</name>
    <dbReference type="NCBI Taxonomy" id="1123010"/>
    <lineage>
        <taxon>Bacteria</taxon>
        <taxon>Pseudomonadati</taxon>
        <taxon>Pseudomonadota</taxon>
        <taxon>Gammaproteobacteria</taxon>
        <taxon>Alteromonadales</taxon>
        <taxon>Pseudoalteromonadaceae</taxon>
        <taxon>Pseudoalteromonas</taxon>
    </lineage>
</organism>
<evidence type="ECO:0000313" key="4">
    <source>
        <dbReference type="EMBL" id="SFC58546.1"/>
    </source>
</evidence>
<evidence type="ECO:0000313" key="5">
    <source>
        <dbReference type="Proteomes" id="UP000198862"/>
    </source>
</evidence>
<dbReference type="STRING" id="1123010.SAMN02745724_02036"/>
<keyword evidence="2" id="KW-0732">Signal</keyword>
<evidence type="ECO:0000256" key="2">
    <source>
        <dbReference type="ARBA" id="ARBA00022729"/>
    </source>
</evidence>
<sequence>MISRENGLTKFILTNMKFRNIQQFFIFVFCILSQGTTSAEDLKIPVVTILVDDAYPPYTYTINNELRGIYVEIVRLAAKSLSTEYKLELIPMPWKRALLETKLGNALGILPPYKHLTARPFIFPYSKPLMTEHVIAFCNKNININPYLNGESIKPKLNIGINAGFLILGDKLTYAKKIGTVKVWENKNTQANIFKLISNRIDCYLNDKLSTLWQFQKMKTQNSSLNFNDIKESYLIMSQNAYIGYAKNYIKLSSKNDFIKQMDLALDKLKTSGEMELVINRYIK</sequence>
<comment type="similarity">
    <text evidence="1">Belongs to the bacterial solute-binding protein 3 family.</text>
</comment>
<evidence type="ECO:0000256" key="1">
    <source>
        <dbReference type="ARBA" id="ARBA00010333"/>
    </source>
</evidence>
<accession>A0A1I1KCN7</accession>
<dbReference type="Pfam" id="PF00497">
    <property type="entry name" value="SBP_bac_3"/>
    <property type="match status" value="1"/>
</dbReference>
<name>A0A1I1KCN7_9GAMM</name>
<dbReference type="InterPro" id="IPR001638">
    <property type="entry name" value="Solute-binding_3/MltF_N"/>
</dbReference>
<dbReference type="PANTHER" id="PTHR35936:SF25">
    <property type="entry name" value="ABC TRANSPORTER SUBSTRATE-BINDING PROTEIN"/>
    <property type="match status" value="1"/>
</dbReference>
<proteinExistence type="inferred from homology"/>
<reference evidence="4 5" key="1">
    <citation type="submission" date="2016-10" db="EMBL/GenBank/DDBJ databases">
        <authorList>
            <person name="de Groot N.N."/>
        </authorList>
    </citation>
    <scope>NUCLEOTIDE SEQUENCE [LARGE SCALE GENOMIC DNA]</scope>
    <source>
        <strain evidence="4 5">DSM 6059</strain>
    </source>
</reference>